<keyword evidence="1" id="KW-0472">Membrane</keyword>
<keyword evidence="3" id="KW-1185">Reference proteome</keyword>
<accession>A0A8J2L469</accession>
<gene>
    <name evidence="2" type="ORF">AFUS01_LOCUS25776</name>
</gene>
<keyword evidence="1" id="KW-1133">Transmembrane helix</keyword>
<proteinExistence type="predicted"/>
<evidence type="ECO:0000313" key="3">
    <source>
        <dbReference type="Proteomes" id="UP000708208"/>
    </source>
</evidence>
<protein>
    <submittedName>
        <fullName evidence="2">Uncharacterized protein</fullName>
    </submittedName>
</protein>
<sequence>MNIKDSKLISAKQIHCVAQDDINAMISDKLTNPKTVFVVFSHALKFYWERVRTVQRQRGTKYAHNGQITNDGFLRQSISLYVTAWYDEKYNYVGKRAGYVMSSGLFWFWEKWEQIRFPKNFPAERNNSAIVEQPVRPLSMDSSLVLALYALFVTNLICLIIFVFEVIEFRSGYVAAQQWIVDYRTYFKNFAQEFLFKLKK</sequence>
<reference evidence="2" key="1">
    <citation type="submission" date="2021-06" db="EMBL/GenBank/DDBJ databases">
        <authorList>
            <person name="Hodson N. C."/>
            <person name="Mongue J. A."/>
            <person name="Jaron S. K."/>
        </authorList>
    </citation>
    <scope>NUCLEOTIDE SEQUENCE</scope>
</reference>
<dbReference type="Proteomes" id="UP000708208">
    <property type="component" value="Unassembled WGS sequence"/>
</dbReference>
<name>A0A8J2L469_9HEXA</name>
<comment type="caution">
    <text evidence="2">The sequence shown here is derived from an EMBL/GenBank/DDBJ whole genome shotgun (WGS) entry which is preliminary data.</text>
</comment>
<evidence type="ECO:0000313" key="2">
    <source>
        <dbReference type="EMBL" id="CAG7815074.1"/>
    </source>
</evidence>
<keyword evidence="1" id="KW-0812">Transmembrane</keyword>
<dbReference type="EMBL" id="CAJVCH010334895">
    <property type="protein sequence ID" value="CAG7815074.1"/>
    <property type="molecule type" value="Genomic_DNA"/>
</dbReference>
<evidence type="ECO:0000256" key="1">
    <source>
        <dbReference type="SAM" id="Phobius"/>
    </source>
</evidence>
<dbReference type="AlphaFoldDB" id="A0A8J2L469"/>
<feature type="non-terminal residue" evidence="2">
    <location>
        <position position="200"/>
    </location>
</feature>
<feature type="transmembrane region" description="Helical" evidence="1">
    <location>
        <begin position="144"/>
        <end position="164"/>
    </location>
</feature>
<organism evidence="2 3">
    <name type="scientific">Allacma fusca</name>
    <dbReference type="NCBI Taxonomy" id="39272"/>
    <lineage>
        <taxon>Eukaryota</taxon>
        <taxon>Metazoa</taxon>
        <taxon>Ecdysozoa</taxon>
        <taxon>Arthropoda</taxon>
        <taxon>Hexapoda</taxon>
        <taxon>Collembola</taxon>
        <taxon>Symphypleona</taxon>
        <taxon>Sminthuridae</taxon>
        <taxon>Allacma</taxon>
    </lineage>
</organism>